<dbReference type="FunFam" id="3.40.50.720:FF:000301">
    <property type="entry name" value="Hydroxysteroid dehydrogenase like 2"/>
    <property type="match status" value="1"/>
</dbReference>
<keyword evidence="3" id="KW-0521">NADP</keyword>
<evidence type="ECO:0000256" key="1">
    <source>
        <dbReference type="ARBA" id="ARBA00004275"/>
    </source>
</evidence>
<name>D5CT03_SIDLE</name>
<evidence type="ECO:0000313" key="6">
    <source>
        <dbReference type="EMBL" id="ADE12089.1"/>
    </source>
</evidence>
<evidence type="ECO:0000256" key="4">
    <source>
        <dbReference type="ARBA" id="ARBA00023002"/>
    </source>
</evidence>
<evidence type="ECO:0000256" key="2">
    <source>
        <dbReference type="ARBA" id="ARBA00006484"/>
    </source>
</evidence>
<gene>
    <name evidence="6" type="ordered locus">Slit_1860</name>
</gene>
<dbReference type="EMBL" id="CP001965">
    <property type="protein sequence ID" value="ADE12089.1"/>
    <property type="molecule type" value="Genomic_DNA"/>
</dbReference>
<comment type="similarity">
    <text evidence="2">Belongs to the short-chain dehydrogenases/reductases (SDR) family.</text>
</comment>
<evidence type="ECO:0000256" key="3">
    <source>
        <dbReference type="ARBA" id="ARBA00022857"/>
    </source>
</evidence>
<dbReference type="Proteomes" id="UP000001625">
    <property type="component" value="Chromosome"/>
</dbReference>
<dbReference type="SUPFAM" id="SSF51735">
    <property type="entry name" value="NAD(P)-binding Rossmann-fold domains"/>
    <property type="match status" value="1"/>
</dbReference>
<sequence>MTGLRDKVIFITGSSRGIGREIALRCARDGARVVITGKTAEAHPKLPGTIHSVAEEVVAAGGQALAIQLDVRDEQAIHYAVEQAAAHFGGIDVLVNNASAISLTPTLQTPAKRLDLMWDVNMRATFLASQACIPHLKQAANPHILTLSPPLNFEAKWFAPHVAYTISKFGMSLCALGMAKEFADDGIAVNCLWPRTTIATAAIEFNFPEAILRASRKPAIVADAAHAILLRDSKTFSGFFFIDDEVLRASGVKNFDQYAVSPGEPLYNDLFL</sequence>
<keyword evidence="4" id="KW-0560">Oxidoreductase</keyword>
<dbReference type="InterPro" id="IPR002347">
    <property type="entry name" value="SDR_fam"/>
</dbReference>
<accession>D5CT03</accession>
<comment type="subcellular location">
    <subcellularLocation>
        <location evidence="1">Peroxisome</location>
    </subcellularLocation>
</comment>
<keyword evidence="5" id="KW-0576">Peroxisome</keyword>
<evidence type="ECO:0000256" key="5">
    <source>
        <dbReference type="ARBA" id="ARBA00023140"/>
    </source>
</evidence>
<dbReference type="PANTHER" id="PTHR42808:SF3">
    <property type="entry name" value="HYDROXYSTEROID DEHYDROGENASE-LIKE PROTEIN 2"/>
    <property type="match status" value="1"/>
</dbReference>
<dbReference type="KEGG" id="slt:Slit_1860"/>
<dbReference type="InterPro" id="IPR036291">
    <property type="entry name" value="NAD(P)-bd_dom_sf"/>
</dbReference>
<dbReference type="GO" id="GO:0016491">
    <property type="term" value="F:oxidoreductase activity"/>
    <property type="evidence" value="ECO:0007669"/>
    <property type="project" value="UniProtKB-KW"/>
</dbReference>
<dbReference type="HOGENOM" id="CLU_010194_2_2_4"/>
<dbReference type="STRING" id="580332.Slit_1860"/>
<evidence type="ECO:0000313" key="7">
    <source>
        <dbReference type="Proteomes" id="UP000001625"/>
    </source>
</evidence>
<dbReference type="InterPro" id="IPR051935">
    <property type="entry name" value="HSDL2"/>
</dbReference>
<keyword evidence="7" id="KW-1185">Reference proteome</keyword>
<dbReference type="RefSeq" id="WP_013029987.1">
    <property type="nucleotide sequence ID" value="NC_013959.1"/>
</dbReference>
<dbReference type="AlphaFoldDB" id="D5CT03"/>
<proteinExistence type="inferred from homology"/>
<dbReference type="PRINTS" id="PR00081">
    <property type="entry name" value="GDHRDH"/>
</dbReference>
<organism evidence="6 7">
    <name type="scientific">Sideroxydans lithotrophicus (strain ES-1)</name>
    <dbReference type="NCBI Taxonomy" id="580332"/>
    <lineage>
        <taxon>Bacteria</taxon>
        <taxon>Pseudomonadati</taxon>
        <taxon>Pseudomonadota</taxon>
        <taxon>Betaproteobacteria</taxon>
        <taxon>Nitrosomonadales</taxon>
        <taxon>Gallionellaceae</taxon>
        <taxon>Sideroxydans</taxon>
    </lineage>
</organism>
<protein>
    <submittedName>
        <fullName evidence="6">Short-chain dehydrogenase/reductase SDR</fullName>
    </submittedName>
</protein>
<dbReference type="Pfam" id="PF00106">
    <property type="entry name" value="adh_short"/>
    <property type="match status" value="1"/>
</dbReference>
<dbReference type="PANTHER" id="PTHR42808">
    <property type="entry name" value="HYDROXYSTEROID DEHYDROGENASE-LIKE PROTEIN 2"/>
    <property type="match status" value="1"/>
</dbReference>
<reference evidence="6 7" key="1">
    <citation type="submission" date="2010-03" db="EMBL/GenBank/DDBJ databases">
        <title>Complete sequence of Sideroxydans lithotrophicus ES-1.</title>
        <authorList>
            <consortium name="US DOE Joint Genome Institute"/>
            <person name="Lucas S."/>
            <person name="Copeland A."/>
            <person name="Lapidus A."/>
            <person name="Cheng J.-F."/>
            <person name="Bruce D."/>
            <person name="Goodwin L."/>
            <person name="Pitluck S."/>
            <person name="Munk A.C."/>
            <person name="Detter J.C."/>
            <person name="Han C."/>
            <person name="Tapia R."/>
            <person name="Larimer F."/>
            <person name="Land M."/>
            <person name="Hauser L."/>
            <person name="Kyrpides N."/>
            <person name="Ivanova N."/>
            <person name="Emerson D."/>
            <person name="Woyke T."/>
        </authorList>
    </citation>
    <scope>NUCLEOTIDE SEQUENCE [LARGE SCALE GENOMIC DNA]</scope>
    <source>
        <strain evidence="6 7">ES-1</strain>
    </source>
</reference>
<dbReference type="OrthoDB" id="8793699at2"/>
<dbReference type="eggNOG" id="COG1028">
    <property type="taxonomic scope" value="Bacteria"/>
</dbReference>
<dbReference type="Gene3D" id="3.40.50.720">
    <property type="entry name" value="NAD(P)-binding Rossmann-like Domain"/>
    <property type="match status" value="1"/>
</dbReference>
<dbReference type="NCBIfam" id="NF006133">
    <property type="entry name" value="PRK08278.1"/>
    <property type="match status" value="1"/>
</dbReference>